<sequence length="211" mass="24776">MTVTTVYEVQVVIPMSAQRIAQLKDAIHTSTELSALCQFILQDNLRKYWTFHDKLAVYEDIIFKGKRSLIPPSWKFLILLQLHCSHKGVQGTLARARDHVFWPVLCKNVPLARKSKTTPRRNPSARRLWMYVASDLFYYKGKNFLLVADSYLGYFDFHILTSSSSDEVITTLKVWSAQHGIPDELRTNGWPQYVLHQFQKFRDEWNFQHRI</sequence>
<gene>
    <name evidence="1" type="ORF">PR048_012873</name>
</gene>
<name>A0ABQ9HQQ7_9NEOP</name>
<organism evidence="1 2">
    <name type="scientific">Dryococelus australis</name>
    <dbReference type="NCBI Taxonomy" id="614101"/>
    <lineage>
        <taxon>Eukaryota</taxon>
        <taxon>Metazoa</taxon>
        <taxon>Ecdysozoa</taxon>
        <taxon>Arthropoda</taxon>
        <taxon>Hexapoda</taxon>
        <taxon>Insecta</taxon>
        <taxon>Pterygota</taxon>
        <taxon>Neoptera</taxon>
        <taxon>Polyneoptera</taxon>
        <taxon>Phasmatodea</taxon>
        <taxon>Verophasmatodea</taxon>
        <taxon>Anareolatae</taxon>
        <taxon>Phasmatidae</taxon>
        <taxon>Eurycanthinae</taxon>
        <taxon>Dryococelus</taxon>
    </lineage>
</organism>
<dbReference type="Gene3D" id="3.30.420.10">
    <property type="entry name" value="Ribonuclease H-like superfamily/Ribonuclease H"/>
    <property type="match status" value="1"/>
</dbReference>
<protein>
    <recommendedName>
        <fullName evidence="3">Integrase catalytic domain-containing protein</fullName>
    </recommendedName>
</protein>
<proteinExistence type="predicted"/>
<dbReference type="InterPro" id="IPR050951">
    <property type="entry name" value="Retrovirus_Pol_polyprotein"/>
</dbReference>
<dbReference type="EMBL" id="JARBHB010000004">
    <property type="protein sequence ID" value="KAJ8886661.1"/>
    <property type="molecule type" value="Genomic_DNA"/>
</dbReference>
<reference evidence="1 2" key="1">
    <citation type="submission" date="2023-02" db="EMBL/GenBank/DDBJ databases">
        <title>LHISI_Scaffold_Assembly.</title>
        <authorList>
            <person name="Stuart O.P."/>
            <person name="Cleave R."/>
            <person name="Magrath M.J.L."/>
            <person name="Mikheyev A.S."/>
        </authorList>
    </citation>
    <scope>NUCLEOTIDE SEQUENCE [LARGE SCALE GENOMIC DNA]</scope>
    <source>
        <strain evidence="1">Daus_M_001</strain>
        <tissue evidence="1">Leg muscle</tissue>
    </source>
</reference>
<evidence type="ECO:0000313" key="1">
    <source>
        <dbReference type="EMBL" id="KAJ8886661.1"/>
    </source>
</evidence>
<dbReference type="PANTHER" id="PTHR37984:SF5">
    <property type="entry name" value="PROTEIN NYNRIN-LIKE"/>
    <property type="match status" value="1"/>
</dbReference>
<evidence type="ECO:0000313" key="2">
    <source>
        <dbReference type="Proteomes" id="UP001159363"/>
    </source>
</evidence>
<accession>A0ABQ9HQQ7</accession>
<dbReference type="SUPFAM" id="SSF53098">
    <property type="entry name" value="Ribonuclease H-like"/>
    <property type="match status" value="1"/>
</dbReference>
<dbReference type="InterPro" id="IPR036397">
    <property type="entry name" value="RNaseH_sf"/>
</dbReference>
<dbReference type="InterPro" id="IPR012337">
    <property type="entry name" value="RNaseH-like_sf"/>
</dbReference>
<dbReference type="PANTHER" id="PTHR37984">
    <property type="entry name" value="PROTEIN CBG26694"/>
    <property type="match status" value="1"/>
</dbReference>
<dbReference type="Proteomes" id="UP001159363">
    <property type="component" value="Chromosome X"/>
</dbReference>
<evidence type="ECO:0008006" key="3">
    <source>
        <dbReference type="Google" id="ProtNLM"/>
    </source>
</evidence>
<dbReference type="Gene3D" id="1.10.340.70">
    <property type="match status" value="1"/>
</dbReference>
<comment type="caution">
    <text evidence="1">The sequence shown here is derived from an EMBL/GenBank/DDBJ whole genome shotgun (WGS) entry which is preliminary data.</text>
</comment>
<keyword evidence="2" id="KW-1185">Reference proteome</keyword>